<comment type="caution">
    <text evidence="1">The sequence shown here is derived from an EMBL/GenBank/DDBJ whole genome shotgun (WGS) entry which is preliminary data.</text>
</comment>
<dbReference type="AlphaFoldDB" id="A0A4V1MAS4"/>
<evidence type="ECO:0000313" key="2">
    <source>
        <dbReference type="Proteomes" id="UP000290545"/>
    </source>
</evidence>
<name>A0A4V1MAS4_9BACT</name>
<protein>
    <submittedName>
        <fullName evidence="1">Uncharacterized protein</fullName>
    </submittedName>
</protein>
<organism evidence="1 2">
    <name type="scientific">Filimonas effusa</name>
    <dbReference type="NCBI Taxonomy" id="2508721"/>
    <lineage>
        <taxon>Bacteria</taxon>
        <taxon>Pseudomonadati</taxon>
        <taxon>Bacteroidota</taxon>
        <taxon>Chitinophagia</taxon>
        <taxon>Chitinophagales</taxon>
        <taxon>Chitinophagaceae</taxon>
        <taxon>Filimonas</taxon>
    </lineage>
</organism>
<accession>A0A4V1MAS4</accession>
<proteinExistence type="predicted"/>
<gene>
    <name evidence="1" type="ORF">ESB13_08880</name>
</gene>
<keyword evidence="2" id="KW-1185">Reference proteome</keyword>
<dbReference type="Proteomes" id="UP000290545">
    <property type="component" value="Unassembled WGS sequence"/>
</dbReference>
<reference evidence="1 2" key="1">
    <citation type="submission" date="2019-01" db="EMBL/GenBank/DDBJ databases">
        <title>Filimonas sp. strain TTM-71.</title>
        <authorList>
            <person name="Chen W.-M."/>
        </authorList>
    </citation>
    <scope>NUCLEOTIDE SEQUENCE [LARGE SCALE GENOMIC DNA]</scope>
    <source>
        <strain evidence="1 2">TTM-71</strain>
    </source>
</reference>
<sequence>MSTSNPTAIISYKQNLFASGLVNPNALEPLVALFPEPQMEKQYRLLIHVYIPDGVEPSLNKDFGNITEIATEAGNVSARLIAIDYDEPSAEVDTYSLWALDITYAINDGVEAQTTLAQFVIGDPQTSRGTVTGVVRT</sequence>
<evidence type="ECO:0000313" key="1">
    <source>
        <dbReference type="EMBL" id="RXK86886.1"/>
    </source>
</evidence>
<dbReference type="RefSeq" id="WP_129002635.1">
    <property type="nucleotide sequence ID" value="NZ_SDHZ01000001.1"/>
</dbReference>
<dbReference type="EMBL" id="SDHZ01000001">
    <property type="protein sequence ID" value="RXK86886.1"/>
    <property type="molecule type" value="Genomic_DNA"/>
</dbReference>